<keyword evidence="7" id="KW-1133">Transmembrane helix</keyword>
<feature type="transmembrane region" description="Helical" evidence="7">
    <location>
        <begin position="194"/>
        <end position="215"/>
    </location>
</feature>
<dbReference type="Pfam" id="PF12801">
    <property type="entry name" value="Fer4_5"/>
    <property type="match status" value="1"/>
</dbReference>
<comment type="caution">
    <text evidence="10">The sequence shown here is derived from an EMBL/GenBank/DDBJ whole genome shotgun (WGS) entry which is preliminary data.</text>
</comment>
<dbReference type="SUPFAM" id="SSF54862">
    <property type="entry name" value="4Fe-4S ferredoxins"/>
    <property type="match status" value="1"/>
</dbReference>
<keyword evidence="2" id="KW-0004">4Fe-4S</keyword>
<evidence type="ECO:0000256" key="3">
    <source>
        <dbReference type="ARBA" id="ARBA00022723"/>
    </source>
</evidence>
<evidence type="ECO:0000256" key="5">
    <source>
        <dbReference type="ARBA" id="ARBA00023004"/>
    </source>
</evidence>
<keyword evidence="1" id="KW-0813">Transport</keyword>
<evidence type="ECO:0000256" key="4">
    <source>
        <dbReference type="ARBA" id="ARBA00022982"/>
    </source>
</evidence>
<gene>
    <name evidence="10" type="ORF">GALL_101400</name>
</gene>
<dbReference type="InterPro" id="IPR017896">
    <property type="entry name" value="4Fe4S_Fe-S-bd"/>
</dbReference>
<keyword evidence="5" id="KW-0408">Iron</keyword>
<dbReference type="EMBL" id="MLJW01000035">
    <property type="protein sequence ID" value="OIR07858.1"/>
    <property type="molecule type" value="Genomic_DNA"/>
</dbReference>
<dbReference type="GO" id="GO:0005886">
    <property type="term" value="C:plasma membrane"/>
    <property type="evidence" value="ECO:0007669"/>
    <property type="project" value="TreeGrafter"/>
</dbReference>
<proteinExistence type="predicted"/>
<keyword evidence="7" id="KW-0812">Transmembrane</keyword>
<dbReference type="GO" id="GO:0046872">
    <property type="term" value="F:metal ion binding"/>
    <property type="evidence" value="ECO:0007669"/>
    <property type="project" value="UniProtKB-KW"/>
</dbReference>
<evidence type="ECO:0000259" key="8">
    <source>
        <dbReference type="Pfam" id="PF12801"/>
    </source>
</evidence>
<accession>A0A1J5SHI4</accession>
<dbReference type="Pfam" id="PF13746">
    <property type="entry name" value="Fer4_18"/>
    <property type="match status" value="1"/>
</dbReference>
<keyword evidence="6" id="KW-0411">Iron-sulfur</keyword>
<feature type="transmembrane region" description="Helical" evidence="7">
    <location>
        <begin position="151"/>
        <end position="174"/>
    </location>
</feature>
<name>A0A1J5SHI4_9ZZZZ</name>
<evidence type="ECO:0000256" key="2">
    <source>
        <dbReference type="ARBA" id="ARBA00022485"/>
    </source>
</evidence>
<feature type="transmembrane region" description="Helical" evidence="7">
    <location>
        <begin position="43"/>
        <end position="62"/>
    </location>
</feature>
<feature type="domain" description="4Fe-4S ferredoxin-type" evidence="9">
    <location>
        <begin position="244"/>
        <end position="299"/>
    </location>
</feature>
<evidence type="ECO:0000259" key="9">
    <source>
        <dbReference type="Pfam" id="PF13746"/>
    </source>
</evidence>
<feature type="domain" description="4Fe-4S ferredoxin-type" evidence="8">
    <location>
        <begin position="85"/>
        <end position="125"/>
    </location>
</feature>
<evidence type="ECO:0000313" key="10">
    <source>
        <dbReference type="EMBL" id="OIR07858.1"/>
    </source>
</evidence>
<reference evidence="10" key="1">
    <citation type="submission" date="2016-10" db="EMBL/GenBank/DDBJ databases">
        <title>Sequence of Gallionella enrichment culture.</title>
        <authorList>
            <person name="Poehlein A."/>
            <person name="Muehling M."/>
            <person name="Daniel R."/>
        </authorList>
    </citation>
    <scope>NUCLEOTIDE SEQUENCE</scope>
</reference>
<dbReference type="InterPro" id="IPR051684">
    <property type="entry name" value="Electron_Trans/Redox"/>
</dbReference>
<dbReference type="GO" id="GO:0051539">
    <property type="term" value="F:4 iron, 4 sulfur cluster binding"/>
    <property type="evidence" value="ECO:0007669"/>
    <property type="project" value="UniProtKB-KW"/>
</dbReference>
<feature type="transmembrane region" description="Helical" evidence="7">
    <location>
        <begin position="320"/>
        <end position="340"/>
    </location>
</feature>
<dbReference type="PANTHER" id="PTHR30176">
    <property type="entry name" value="FERREDOXIN-TYPE PROTEIN NAPH"/>
    <property type="match status" value="1"/>
</dbReference>
<evidence type="ECO:0000256" key="6">
    <source>
        <dbReference type="ARBA" id="ARBA00023014"/>
    </source>
</evidence>
<dbReference type="PANTHER" id="PTHR30176:SF3">
    <property type="entry name" value="FERREDOXIN-TYPE PROTEIN NAPH"/>
    <property type="match status" value="1"/>
</dbReference>
<keyword evidence="7" id="KW-0472">Membrane</keyword>
<keyword evidence="3" id="KW-0479">Metal-binding</keyword>
<dbReference type="AlphaFoldDB" id="A0A1J5SHI4"/>
<evidence type="ECO:0000256" key="7">
    <source>
        <dbReference type="SAM" id="Phobius"/>
    </source>
</evidence>
<evidence type="ECO:0000256" key="1">
    <source>
        <dbReference type="ARBA" id="ARBA00022448"/>
    </source>
</evidence>
<sequence>MEAPVKQGLRLIAVGVCVEFNAMDKTVNMLPTNYRILRRATQLATLLVIALIPALGVFQIDWALASFHIMGHQIWWSNFAFIFGLAVVLTILPVITYTTVGAIWCGWACPQNLLAEWANNLTYKFLGKRADVRVDGKGAIVAAAKNKALNWLVLGAIFLGAAMVLALVPVLFFYTPHEVWSFVTFGSNNTSGYIQFPYLFSVLLIFIDIAAVRYFMCDYACLYRMGQKMFKTRNALHVSYDASRSDDCAKCNYCATLCITDIQPTSIKMHDNCFDCGECIDACNQLHEKTGTPGLLNFKLGEHQEGSTRQKILAIVFTRFNWLMGSIFLLGAAMMMWGIYTQPPIAPQVPIEQQLKERQITRACSNQCVEQQALCKAGRIAECYRASACKCACFLQQDPGNAASSEWRQCVEHYTAEAGAFRSRP</sequence>
<protein>
    <submittedName>
        <fullName evidence="10">Quinol dehydrogenase membrane component</fullName>
    </submittedName>
</protein>
<feature type="transmembrane region" description="Helical" evidence="7">
    <location>
        <begin position="74"/>
        <end position="95"/>
    </location>
</feature>
<organism evidence="10">
    <name type="scientific">mine drainage metagenome</name>
    <dbReference type="NCBI Taxonomy" id="410659"/>
    <lineage>
        <taxon>unclassified sequences</taxon>
        <taxon>metagenomes</taxon>
        <taxon>ecological metagenomes</taxon>
    </lineage>
</organism>
<keyword evidence="4" id="KW-0249">Electron transport</keyword>